<gene>
    <name evidence="2" type="ORF">AWB83_01033</name>
</gene>
<proteinExistence type="predicted"/>
<sequence>MNFMFVFPPLNPPATSFHGTPCEATTKTLGGSATRQD</sequence>
<protein>
    <submittedName>
        <fullName evidence="2">Uncharacterized protein</fullName>
    </submittedName>
</protein>
<comment type="caution">
    <text evidence="2">The sequence shown here is derived from an EMBL/GenBank/DDBJ whole genome shotgun (WGS) entry which is preliminary data.</text>
</comment>
<evidence type="ECO:0000313" key="3">
    <source>
        <dbReference type="Proteomes" id="UP000054978"/>
    </source>
</evidence>
<feature type="region of interest" description="Disordered" evidence="1">
    <location>
        <begin position="18"/>
        <end position="37"/>
    </location>
</feature>
<dbReference type="AlphaFoldDB" id="A0A157ZUE0"/>
<accession>A0A157ZUE0</accession>
<name>A0A157ZUE0_9BURK</name>
<evidence type="ECO:0000313" key="2">
    <source>
        <dbReference type="EMBL" id="SAK49168.1"/>
    </source>
</evidence>
<dbReference type="EMBL" id="FCOB02000004">
    <property type="protein sequence ID" value="SAK49168.1"/>
    <property type="molecule type" value="Genomic_DNA"/>
</dbReference>
<reference evidence="2" key="1">
    <citation type="submission" date="2016-01" db="EMBL/GenBank/DDBJ databases">
        <authorList>
            <person name="Peeters C."/>
        </authorList>
    </citation>
    <scope>NUCLEOTIDE SEQUENCE [LARGE SCALE GENOMIC DNA]</scope>
    <source>
        <strain evidence="2">LMG 29326</strain>
    </source>
</reference>
<organism evidence="2 3">
    <name type="scientific">Caballeronia ptereochthonis</name>
    <dbReference type="NCBI Taxonomy" id="1777144"/>
    <lineage>
        <taxon>Bacteria</taxon>
        <taxon>Pseudomonadati</taxon>
        <taxon>Pseudomonadota</taxon>
        <taxon>Betaproteobacteria</taxon>
        <taxon>Burkholderiales</taxon>
        <taxon>Burkholderiaceae</taxon>
        <taxon>Caballeronia</taxon>
    </lineage>
</organism>
<dbReference type="STRING" id="1777144.AWB83_01033"/>
<dbReference type="Proteomes" id="UP000054978">
    <property type="component" value="Unassembled WGS sequence"/>
</dbReference>
<keyword evidence="3" id="KW-1185">Reference proteome</keyword>
<evidence type="ECO:0000256" key="1">
    <source>
        <dbReference type="SAM" id="MobiDB-lite"/>
    </source>
</evidence>